<keyword evidence="2" id="KW-1185">Reference proteome</keyword>
<dbReference type="PROSITE" id="PS51257">
    <property type="entry name" value="PROKAR_LIPOPROTEIN"/>
    <property type="match status" value="1"/>
</dbReference>
<gene>
    <name evidence="1" type="ORF">HQ47_10590</name>
</gene>
<sequence>MKKSFLWIALTFFLIGGTGCIKNDLEKKGYTSIGLAFDITSKTGKSLINPTSKQGEEWLKKMQIEYKGIKYSYQGQPIRETRAIEEYFKHFDVFSMGGRFYLRFGEFQPNYREKQSLKLYLPNGMIQTIHFVYYTENNKLISKVWYDGKEEEGHIVKIITDPYLKEGEKEKSAPVYIYLINRIPLKELPEKFKKMEILYKGKTYKLNLVLPSEDGVETLNFETETGKMIPLILENCLYYKFGPFYPENDIKNEDLKLNTGEGVLNLYFSCYYDSQKRIVYDAGISPNDLSNKTLYFKNGPLVVLPL</sequence>
<evidence type="ECO:0000313" key="1">
    <source>
        <dbReference type="EMBL" id="KGN72373.1"/>
    </source>
</evidence>
<dbReference type="EMBL" id="JRFA01000031">
    <property type="protein sequence ID" value="KGN72373.1"/>
    <property type="molecule type" value="Genomic_DNA"/>
</dbReference>
<dbReference type="AlphaFoldDB" id="A0A0A2E0G5"/>
<name>A0A0A2E0G5_9PORP</name>
<accession>A0A0A2E0G5</accession>
<evidence type="ECO:0000313" key="2">
    <source>
        <dbReference type="Proteomes" id="UP000030103"/>
    </source>
</evidence>
<comment type="caution">
    <text evidence="1">The sequence shown here is derived from an EMBL/GenBank/DDBJ whole genome shotgun (WGS) entry which is preliminary data.</text>
</comment>
<evidence type="ECO:0008006" key="3">
    <source>
        <dbReference type="Google" id="ProtNLM"/>
    </source>
</evidence>
<organism evidence="1 2">
    <name type="scientific">Porphyromonas macacae</name>
    <dbReference type="NCBI Taxonomy" id="28115"/>
    <lineage>
        <taxon>Bacteria</taxon>
        <taxon>Pseudomonadati</taxon>
        <taxon>Bacteroidota</taxon>
        <taxon>Bacteroidia</taxon>
        <taxon>Bacteroidales</taxon>
        <taxon>Porphyromonadaceae</taxon>
        <taxon>Porphyromonas</taxon>
    </lineage>
</organism>
<protein>
    <recommendedName>
        <fullName evidence="3">Lipoprotein</fullName>
    </recommendedName>
</protein>
<reference evidence="1 2" key="1">
    <citation type="submission" date="2014-09" db="EMBL/GenBank/DDBJ databases">
        <title>Draft Genome Sequence of Porphyromonas macacae COT-192_OH2859.</title>
        <authorList>
            <person name="Wallis C."/>
            <person name="Deusch O."/>
            <person name="O'Flynn C."/>
            <person name="Davis I."/>
            <person name="Horsfall A."/>
            <person name="Kirkwood N."/>
            <person name="Harris S."/>
            <person name="Eisen J.A."/>
            <person name="Coil D.A."/>
            <person name="Darling A.E."/>
            <person name="Jospin G."/>
            <person name="Alexiev A."/>
        </authorList>
    </citation>
    <scope>NUCLEOTIDE SEQUENCE [LARGE SCALE GENOMIC DNA]</scope>
    <source>
        <strain evidence="2">COT-192 OH2859</strain>
    </source>
</reference>
<dbReference type="OrthoDB" id="1014569at2"/>
<dbReference type="Proteomes" id="UP000030103">
    <property type="component" value="Unassembled WGS sequence"/>
</dbReference>
<proteinExistence type="predicted"/>
<dbReference type="RefSeq" id="WP_036875301.1">
    <property type="nucleotide sequence ID" value="NZ_JBGYTE010000015.1"/>
</dbReference>